<evidence type="ECO:0000313" key="1">
    <source>
        <dbReference type="EMBL" id="VVE26029.1"/>
    </source>
</evidence>
<keyword evidence="1" id="KW-0378">Hydrolase</keyword>
<name>A0A5E4WQF7_9BURK</name>
<gene>
    <name evidence="1" type="ORF">PCO31010_03423</name>
</gene>
<accession>A0A5E4WQF7</accession>
<dbReference type="SUPFAM" id="SSF53187">
    <property type="entry name" value="Zn-dependent exopeptidases"/>
    <property type="match status" value="1"/>
</dbReference>
<dbReference type="AlphaFoldDB" id="A0A5E4WQF7"/>
<proteinExistence type="predicted"/>
<dbReference type="Proteomes" id="UP000343335">
    <property type="component" value="Unassembled WGS sequence"/>
</dbReference>
<reference evidence="1 2" key="1">
    <citation type="submission" date="2019-08" db="EMBL/GenBank/DDBJ databases">
        <authorList>
            <person name="Peeters C."/>
        </authorList>
    </citation>
    <scope>NUCLEOTIDE SEQUENCE [LARGE SCALE GENOMIC DNA]</scope>
    <source>
        <strain evidence="1 2">LMG 31010</strain>
    </source>
</reference>
<sequence length="336" mass="36927">MSFDGSDFDRTAVVGTRKKFLMVTQENNKAGGANLTTVSSADICVSHSEACVVTRPAAGAVDASLPIVFDSPHSGVGMPDDFHTPVPHEALLTGWDAFVAELWACVPRHGGTLIAANFPRMYIDANRAVTDIDADMLDAPWPGPIAPEKYSARGMGLLRRYALPGVPMYDRKLTVAEVRHRIDAYYLPYRQALIDAAQDAFARHGALWHVDCHSMKSRGNAMNVDDGAARPDMVVSDRLGTTSDPVFTQWVADQLRELGYRVQVNTPYQGGDLLTAVSDPARRRSSLQIEINRALYMDEARFVKHAGFDTLGRHLETFTAALARWVRSQSSPKEIP</sequence>
<dbReference type="GO" id="GO:0016787">
    <property type="term" value="F:hydrolase activity"/>
    <property type="evidence" value="ECO:0007669"/>
    <property type="project" value="UniProtKB-KW"/>
</dbReference>
<evidence type="ECO:0000313" key="2">
    <source>
        <dbReference type="Proteomes" id="UP000343335"/>
    </source>
</evidence>
<dbReference type="Pfam" id="PF05013">
    <property type="entry name" value="FGase"/>
    <property type="match status" value="1"/>
</dbReference>
<dbReference type="EMBL" id="CABPSA010000005">
    <property type="protein sequence ID" value="VVE26029.1"/>
    <property type="molecule type" value="Genomic_DNA"/>
</dbReference>
<protein>
    <submittedName>
        <fullName evidence="1">N-formylglutamate amidohydrolase</fullName>
    </submittedName>
</protein>
<dbReference type="InterPro" id="IPR007709">
    <property type="entry name" value="N-FG_amidohydro"/>
</dbReference>
<organism evidence="1 2">
    <name type="scientific">Pandoraea commovens</name>
    <dbReference type="NCBI Taxonomy" id="2508289"/>
    <lineage>
        <taxon>Bacteria</taxon>
        <taxon>Pseudomonadati</taxon>
        <taxon>Pseudomonadota</taxon>
        <taxon>Betaproteobacteria</taxon>
        <taxon>Burkholderiales</taxon>
        <taxon>Burkholderiaceae</taxon>
        <taxon>Pandoraea</taxon>
    </lineage>
</organism>
<dbReference type="Gene3D" id="3.40.630.40">
    <property type="entry name" value="Zn-dependent exopeptidases"/>
    <property type="match status" value="1"/>
</dbReference>